<dbReference type="AlphaFoldDB" id="A0A2K3MIN0"/>
<evidence type="ECO:0000256" key="11">
    <source>
        <dbReference type="PIRSR" id="PIRSR600823-4"/>
    </source>
</evidence>
<comment type="cofactor">
    <cofactor evidence="10">
        <name>Ca(2+)</name>
        <dbReference type="ChEBI" id="CHEBI:29108"/>
    </cofactor>
    <text evidence="10">Binds 2 calcium ions per subunit.</text>
</comment>
<dbReference type="InterPro" id="IPR002016">
    <property type="entry name" value="Haem_peroxidase"/>
</dbReference>
<keyword evidence="7" id="KW-0560">Oxidoreductase</keyword>
<feature type="binding site" evidence="10">
    <location>
        <position position="72"/>
    </location>
    <ligand>
        <name>Ca(2+)</name>
        <dbReference type="ChEBI" id="CHEBI:29108"/>
        <label>1</label>
    </ligand>
</feature>
<dbReference type="EMBL" id="ASHM01063358">
    <property type="protein sequence ID" value="PNX90599.1"/>
    <property type="molecule type" value="Genomic_DNA"/>
</dbReference>
<dbReference type="EC" id="1.11.1.7" evidence="3"/>
<dbReference type="Gene3D" id="1.10.520.10">
    <property type="match status" value="1"/>
</dbReference>
<keyword evidence="5" id="KW-0349">Heme</keyword>
<dbReference type="PRINTS" id="PR00458">
    <property type="entry name" value="PEROXIDASE"/>
</dbReference>
<feature type="disulfide bond" evidence="12">
    <location>
        <begin position="52"/>
        <end position="57"/>
    </location>
</feature>
<dbReference type="STRING" id="57577.A0A2K3MIN0"/>
<reference evidence="15 16" key="2">
    <citation type="journal article" date="2017" name="Front. Plant Sci.">
        <title>Gene Classification and Mining of Molecular Markers Useful in Red Clover (Trifolium pratense) Breeding.</title>
        <authorList>
            <person name="Istvanek J."/>
            <person name="Dluhosova J."/>
            <person name="Dluhos P."/>
            <person name="Patkova L."/>
            <person name="Nedelnik J."/>
            <person name="Repkova J."/>
        </authorList>
    </citation>
    <scope>NUCLEOTIDE SEQUENCE [LARGE SCALE GENOMIC DNA]</scope>
    <source>
        <strain evidence="16">cv. Tatra</strain>
        <tissue evidence="15">Young leaves</tissue>
    </source>
</reference>
<evidence type="ECO:0000256" key="2">
    <source>
        <dbReference type="ARBA" id="ARBA00001970"/>
    </source>
</evidence>
<evidence type="ECO:0000313" key="16">
    <source>
        <dbReference type="Proteomes" id="UP000236291"/>
    </source>
</evidence>
<evidence type="ECO:0000313" key="15">
    <source>
        <dbReference type="EMBL" id="PNX90599.1"/>
    </source>
</evidence>
<protein>
    <recommendedName>
        <fullName evidence="3">peroxidase</fullName>
        <ecNumber evidence="3">1.11.1.7</ecNumber>
    </recommendedName>
</protein>
<evidence type="ECO:0000256" key="13">
    <source>
        <dbReference type="RuleBase" id="RU004241"/>
    </source>
</evidence>
<dbReference type="PANTHER" id="PTHR31388:SF203">
    <property type="entry name" value="PEROXIDASE"/>
    <property type="match status" value="1"/>
</dbReference>
<dbReference type="PROSITE" id="PS50873">
    <property type="entry name" value="PEROXIDASE_4"/>
    <property type="match status" value="1"/>
</dbReference>
<keyword evidence="10" id="KW-0106">Calcium</keyword>
<evidence type="ECO:0000256" key="12">
    <source>
        <dbReference type="PIRSR" id="PIRSR600823-5"/>
    </source>
</evidence>
<feature type="binding site" evidence="10">
    <location>
        <position position="60"/>
    </location>
    <ligand>
        <name>Ca(2+)</name>
        <dbReference type="ChEBI" id="CHEBI:29108"/>
        <label>1</label>
    </ligand>
</feature>
<accession>A0A2K3MIN0</accession>
<evidence type="ECO:0000256" key="7">
    <source>
        <dbReference type="ARBA" id="ARBA00023002"/>
    </source>
</evidence>
<keyword evidence="4 15" id="KW-0575">Peroxidase</keyword>
<feature type="domain" description="Plant heme peroxidase family profile" evidence="14">
    <location>
        <begin position="9"/>
        <end position="119"/>
    </location>
</feature>
<reference evidence="15 16" key="1">
    <citation type="journal article" date="2014" name="Am. J. Bot.">
        <title>Genome assembly and annotation for red clover (Trifolium pratense; Fabaceae).</title>
        <authorList>
            <person name="Istvanek J."/>
            <person name="Jaros M."/>
            <person name="Krenek A."/>
            <person name="Repkova J."/>
        </authorList>
    </citation>
    <scope>NUCLEOTIDE SEQUENCE [LARGE SCALE GENOMIC DNA]</scope>
    <source>
        <strain evidence="16">cv. Tatra</strain>
        <tissue evidence="15">Young leaves</tissue>
    </source>
</reference>
<dbReference type="SMR" id="A0A2K3MIN0"/>
<name>A0A2K3MIN0_TRIPR</name>
<dbReference type="InterPro" id="IPR000823">
    <property type="entry name" value="Peroxidase_pln"/>
</dbReference>
<dbReference type="SUPFAM" id="SSF48113">
    <property type="entry name" value="Heme-dependent peroxidases"/>
    <property type="match status" value="1"/>
</dbReference>
<dbReference type="InterPro" id="IPR010255">
    <property type="entry name" value="Haem_peroxidase_sf"/>
</dbReference>
<dbReference type="PRINTS" id="PR00461">
    <property type="entry name" value="PLPEROXIDASE"/>
</dbReference>
<comment type="catalytic activity">
    <reaction evidence="1">
        <text>2 a phenolic donor + H2O2 = 2 a phenolic radical donor + 2 H2O</text>
        <dbReference type="Rhea" id="RHEA:56136"/>
        <dbReference type="ChEBI" id="CHEBI:15377"/>
        <dbReference type="ChEBI" id="CHEBI:16240"/>
        <dbReference type="ChEBI" id="CHEBI:139520"/>
        <dbReference type="ChEBI" id="CHEBI:139521"/>
        <dbReference type="EC" id="1.11.1.7"/>
    </reaction>
</comment>
<feature type="non-terminal residue" evidence="15">
    <location>
        <position position="119"/>
    </location>
</feature>
<evidence type="ECO:0000256" key="9">
    <source>
        <dbReference type="PIRSR" id="PIRSR600823-1"/>
    </source>
</evidence>
<organism evidence="15 16">
    <name type="scientific">Trifolium pratense</name>
    <name type="common">Red clover</name>
    <dbReference type="NCBI Taxonomy" id="57577"/>
    <lineage>
        <taxon>Eukaryota</taxon>
        <taxon>Viridiplantae</taxon>
        <taxon>Streptophyta</taxon>
        <taxon>Embryophyta</taxon>
        <taxon>Tracheophyta</taxon>
        <taxon>Spermatophyta</taxon>
        <taxon>Magnoliopsida</taxon>
        <taxon>eudicotyledons</taxon>
        <taxon>Gunneridae</taxon>
        <taxon>Pentapetalae</taxon>
        <taxon>rosids</taxon>
        <taxon>fabids</taxon>
        <taxon>Fabales</taxon>
        <taxon>Fabaceae</taxon>
        <taxon>Papilionoideae</taxon>
        <taxon>50 kb inversion clade</taxon>
        <taxon>NPAAA clade</taxon>
        <taxon>Hologalegina</taxon>
        <taxon>IRL clade</taxon>
        <taxon>Trifolieae</taxon>
        <taxon>Trifolium</taxon>
    </lineage>
</organism>
<keyword evidence="8" id="KW-0408">Iron</keyword>
<dbReference type="PANTHER" id="PTHR31388">
    <property type="entry name" value="PEROXIDASE 72-RELATED"/>
    <property type="match status" value="1"/>
</dbReference>
<gene>
    <name evidence="15" type="primary">peroxidase</name>
    <name evidence="15" type="ORF">L195_g046724</name>
</gene>
<proteinExistence type="inferred from homology"/>
<evidence type="ECO:0000256" key="5">
    <source>
        <dbReference type="ARBA" id="ARBA00022617"/>
    </source>
</evidence>
<evidence type="ECO:0000256" key="10">
    <source>
        <dbReference type="PIRSR" id="PIRSR600823-3"/>
    </source>
</evidence>
<comment type="cofactor">
    <cofactor evidence="2">
        <name>heme b</name>
        <dbReference type="ChEBI" id="CHEBI:60344"/>
    </cofactor>
</comment>
<keyword evidence="6 10" id="KW-0479">Metal-binding</keyword>
<evidence type="ECO:0000259" key="14">
    <source>
        <dbReference type="PROSITE" id="PS50873"/>
    </source>
</evidence>
<feature type="binding site" evidence="10">
    <location>
        <position position="56"/>
    </location>
    <ligand>
        <name>Ca(2+)</name>
        <dbReference type="ChEBI" id="CHEBI:29108"/>
        <label>1</label>
    </ligand>
</feature>
<comment type="similarity">
    <text evidence="13">Belongs to the peroxidase family.</text>
</comment>
<evidence type="ECO:0000256" key="8">
    <source>
        <dbReference type="ARBA" id="ARBA00023004"/>
    </source>
</evidence>
<dbReference type="GO" id="GO:0006979">
    <property type="term" value="P:response to oxidative stress"/>
    <property type="evidence" value="ECO:0007669"/>
    <property type="project" value="InterPro"/>
</dbReference>
<comment type="caution">
    <text evidence="15">The sequence shown here is derived from an EMBL/GenBank/DDBJ whole genome shotgun (WGS) entry which is preliminary data.</text>
</comment>
<feature type="active site" description="Proton acceptor" evidence="9">
    <location>
        <position position="50"/>
    </location>
</feature>
<dbReference type="GO" id="GO:0140825">
    <property type="term" value="F:lactoperoxidase activity"/>
    <property type="evidence" value="ECO:0007669"/>
    <property type="project" value="UniProtKB-EC"/>
</dbReference>
<evidence type="ECO:0000256" key="4">
    <source>
        <dbReference type="ARBA" id="ARBA00022559"/>
    </source>
</evidence>
<evidence type="ECO:0000256" key="6">
    <source>
        <dbReference type="ARBA" id="ARBA00022723"/>
    </source>
</evidence>
<feature type="binding site" evidence="10">
    <location>
        <position position="58"/>
    </location>
    <ligand>
        <name>Ca(2+)</name>
        <dbReference type="ChEBI" id="CHEBI:29108"/>
        <label>1</label>
    </ligand>
</feature>
<dbReference type="Proteomes" id="UP000236291">
    <property type="component" value="Unassembled WGS sequence"/>
</dbReference>
<evidence type="ECO:0000256" key="1">
    <source>
        <dbReference type="ARBA" id="ARBA00000189"/>
    </source>
</evidence>
<evidence type="ECO:0000256" key="3">
    <source>
        <dbReference type="ARBA" id="ARBA00012313"/>
    </source>
</evidence>
<feature type="disulfide bond" evidence="12">
    <location>
        <begin position="19"/>
        <end position="99"/>
    </location>
</feature>
<feature type="site" description="Transition state stabilizer" evidence="11">
    <location>
        <position position="46"/>
    </location>
</feature>
<dbReference type="GO" id="GO:0020037">
    <property type="term" value="F:heme binding"/>
    <property type="evidence" value="ECO:0007669"/>
    <property type="project" value="InterPro"/>
</dbReference>
<feature type="binding site" evidence="10">
    <location>
        <position position="54"/>
    </location>
    <ligand>
        <name>Ca(2+)</name>
        <dbReference type="ChEBI" id="CHEBI:29108"/>
        <label>1</label>
    </ligand>
</feature>
<sequence length="119" mass="13021">MLPSSSYAQLTPSFYTKTCPNVSSIVHEVVSNVSKTDPRMLASLIRLHFHDCFVQGCDASILLNNTETIISEQDALPNINSIRGLDVINQIKFAVEISCQNTVSCSDILNLAAQSSYVL</sequence>
<dbReference type="GO" id="GO:0046872">
    <property type="term" value="F:metal ion binding"/>
    <property type="evidence" value="ECO:0007669"/>
    <property type="project" value="UniProtKB-KW"/>
</dbReference>
<dbReference type="Pfam" id="PF00141">
    <property type="entry name" value="peroxidase"/>
    <property type="match status" value="1"/>
</dbReference>
<feature type="binding site" evidence="10">
    <location>
        <position position="51"/>
    </location>
    <ligand>
        <name>Ca(2+)</name>
        <dbReference type="ChEBI" id="CHEBI:29108"/>
        <label>1</label>
    </ligand>
</feature>
<keyword evidence="12" id="KW-1015">Disulfide bond</keyword>